<evidence type="ECO:0000256" key="9">
    <source>
        <dbReference type="ARBA" id="ARBA00022692"/>
    </source>
</evidence>
<evidence type="ECO:0000256" key="17">
    <source>
        <dbReference type="ARBA" id="ARBA00036292"/>
    </source>
</evidence>
<comment type="similarity">
    <text evidence="5">Belongs to the glycosyltransferase 29 family.</text>
</comment>
<comment type="pathway">
    <text evidence="3">Protein modification; protein glycosylation.</text>
</comment>
<keyword evidence="11" id="KW-1133">Transmembrane helix</keyword>
<reference evidence="40 42" key="1">
    <citation type="submission" date="2020-06" db="EMBL/GenBank/DDBJ databases">
        <authorList>
            <consortium name="Wellcome Sanger Institute Data Sharing"/>
        </authorList>
    </citation>
    <scope>NUCLEOTIDE SEQUENCE [LARGE SCALE GENOMIC DNA]</scope>
</reference>
<dbReference type="Pfam" id="PF00777">
    <property type="entry name" value="Glyco_transf_29"/>
    <property type="match status" value="1"/>
</dbReference>
<dbReference type="Proteomes" id="UP000694580">
    <property type="component" value="Chromosome 20"/>
</dbReference>
<keyword evidence="15" id="KW-1015">Disulfide bond</keyword>
<name>A0A8C4AR37_9TELE</name>
<keyword evidence="42" id="KW-1185">Reference proteome</keyword>
<dbReference type="GeneTree" id="ENSGT00940000154725"/>
<dbReference type="EC" id="2.4.3.2" evidence="18"/>
<evidence type="ECO:0000256" key="15">
    <source>
        <dbReference type="ARBA" id="ARBA00023157"/>
    </source>
</evidence>
<evidence type="ECO:0000256" key="26">
    <source>
        <dbReference type="ARBA" id="ARBA00042990"/>
    </source>
</evidence>
<dbReference type="RefSeq" id="XP_028820160.1">
    <property type="nucleotide sequence ID" value="XM_028964327.1"/>
</dbReference>
<evidence type="ECO:0000256" key="35">
    <source>
        <dbReference type="ARBA" id="ARBA00081228"/>
    </source>
</evidence>
<evidence type="ECO:0000256" key="3">
    <source>
        <dbReference type="ARBA" id="ARBA00004922"/>
    </source>
</evidence>
<dbReference type="GO" id="GO:0047288">
    <property type="term" value="F:beta-D-galactosyl-(1-&gt;3)-N-acetyl-beta-D-galactosaminide alpha-2,3- sialyltransferase"/>
    <property type="evidence" value="ECO:0007669"/>
    <property type="project" value="UniProtKB-EC"/>
</dbReference>
<evidence type="ECO:0000256" key="21">
    <source>
        <dbReference type="ARBA" id="ARBA00041507"/>
    </source>
</evidence>
<feature type="disulfide bond" evidence="39">
    <location>
        <begin position="146"/>
        <end position="285"/>
    </location>
</feature>
<dbReference type="InterPro" id="IPR051757">
    <property type="entry name" value="Beta-gal_alpha2-3_sialyltrans"/>
</dbReference>
<reference evidence="40" key="2">
    <citation type="submission" date="2025-05" db="UniProtKB">
        <authorList>
            <consortium name="Ensembl"/>
        </authorList>
    </citation>
    <scope>IDENTIFICATION</scope>
</reference>
<evidence type="ECO:0000256" key="7">
    <source>
        <dbReference type="ARBA" id="ARBA00022676"/>
    </source>
</evidence>
<dbReference type="FunFam" id="3.90.1480.20:FF:000002">
    <property type="entry name" value="CMP-N-acetylneuraminate-beta-galactosamide- alpha-2,3-sialyltransferase 2"/>
    <property type="match status" value="1"/>
</dbReference>
<dbReference type="InterPro" id="IPR012163">
    <property type="entry name" value="Sialyl_trans"/>
</dbReference>
<dbReference type="Ensembl" id="ENSDCDT00010049086.1">
    <property type="protein sequence ID" value="ENSDCDP00010039311.1"/>
    <property type="gene ID" value="ENSDCDG00010025348.1"/>
</dbReference>
<feature type="binding site" evidence="38">
    <location>
        <position position="174"/>
    </location>
    <ligand>
        <name>substrate</name>
    </ligand>
</feature>
<dbReference type="EC" id="2.4.3.4" evidence="19"/>
<dbReference type="GO" id="GO:0003836">
    <property type="term" value="F:beta-galactoside (CMP) alpha-2,3-sialyltransferase activity"/>
    <property type="evidence" value="ECO:0007669"/>
    <property type="project" value="UniProtKB-EC"/>
</dbReference>
<evidence type="ECO:0000313" key="42">
    <source>
        <dbReference type="Proteomes" id="UP000694580"/>
    </source>
</evidence>
<evidence type="ECO:0000256" key="20">
    <source>
        <dbReference type="ARBA" id="ARBA00040101"/>
    </source>
</evidence>
<dbReference type="AlphaFoldDB" id="A0A8C4AR37"/>
<evidence type="ECO:0000313" key="41">
    <source>
        <dbReference type="Ensembl" id="ENSDCDP00010040780.1"/>
    </source>
</evidence>
<feature type="binding site" evidence="38">
    <location>
        <position position="234"/>
    </location>
    <ligand>
        <name>substrate</name>
    </ligand>
</feature>
<feature type="binding site" evidence="38">
    <location>
        <position position="317"/>
    </location>
    <ligand>
        <name>substrate</name>
    </ligand>
</feature>
<feature type="binding site" evidence="38">
    <location>
        <position position="274"/>
    </location>
    <ligand>
        <name>substrate</name>
    </ligand>
</feature>
<evidence type="ECO:0000256" key="19">
    <source>
        <dbReference type="ARBA" id="ARBA00039107"/>
    </source>
</evidence>
<comment type="catalytic activity">
    <reaction evidence="29">
        <text>a ganglioside GM1 (d18:1(4E)) + CMP-N-acetyl-beta-neuraminate = a ganglioside GD1a (d18:1(4E)) + CMP + H(+)</text>
        <dbReference type="Rhea" id="RHEA:18021"/>
        <dbReference type="ChEBI" id="CHEBI:15378"/>
        <dbReference type="ChEBI" id="CHEBI:57812"/>
        <dbReference type="ChEBI" id="CHEBI:60377"/>
        <dbReference type="ChEBI" id="CHEBI:77709"/>
        <dbReference type="ChEBI" id="CHEBI:78445"/>
        <dbReference type="EC" id="2.4.3.2"/>
    </reaction>
    <physiologicalReaction direction="left-to-right" evidence="29">
        <dbReference type="Rhea" id="RHEA:18022"/>
    </physiologicalReaction>
</comment>
<evidence type="ECO:0000256" key="39">
    <source>
        <dbReference type="PIRSR" id="PIRSR005557-2"/>
    </source>
</evidence>
<sequence length="341" mass="38991">MSFTITNTLGNYRSRGEPELPCPTGAITHTGAMPRCKKANFLALTCVAAFLVYASQRYLSPRPCGCGRCVASAEDETWFRRRFDPSVSPLLSRRSSALSWDTYRWWKALQYASGKAKYEDIVEKLFQLIPDKEHYTEVWPSRCRTCSVVGNSGNLKGSGYGPLIDASDFVMRINRGRTEGFEDDVGTRTTHRIVYPETAMDVDNSTQLIVFAFKILDLEWLLSVFTTHTVSMTYQPVKTTLKVNRDKVMVLNPNFLKYVHENWLDKKGSYPSTGFLTLMMSLHICDRVKLFGFGANKNGDWDHYFEKVKPNIRTGVHAGRVEYEMINSLSMKKKIEMFRGW</sequence>
<evidence type="ECO:0000256" key="11">
    <source>
        <dbReference type="ARBA" id="ARBA00022989"/>
    </source>
</evidence>
<comment type="catalytic activity">
    <reaction evidence="17">
        <text>a beta-D-galactosyl-(1-&gt;3)-N-acetyl-alpha-D-galactosaminyl derivative + CMP-N-acetyl-beta-neuraminate = an N-acetyl-alpha-neuraminyl-(2-&gt;3)-beta-D-galactosyl-(1-&gt;3)-N-acetyl-alpha-D-galactosaminyl derivative + CMP + H(+)</text>
        <dbReference type="Rhea" id="RHEA:21616"/>
        <dbReference type="ChEBI" id="CHEBI:15378"/>
        <dbReference type="ChEBI" id="CHEBI:57812"/>
        <dbReference type="ChEBI" id="CHEBI:60377"/>
        <dbReference type="ChEBI" id="CHEBI:133470"/>
        <dbReference type="ChEBI" id="CHEBI:139596"/>
        <dbReference type="EC" id="2.4.3.4"/>
    </reaction>
    <physiologicalReaction direction="left-to-right" evidence="17">
        <dbReference type="Rhea" id="RHEA:21617"/>
    </physiologicalReaction>
</comment>
<evidence type="ECO:0000256" key="10">
    <source>
        <dbReference type="ARBA" id="ARBA00022968"/>
    </source>
</evidence>
<evidence type="ECO:0000256" key="4">
    <source>
        <dbReference type="ARBA" id="ARBA00004934"/>
    </source>
</evidence>
<dbReference type="GO" id="GO:0006629">
    <property type="term" value="P:lipid metabolic process"/>
    <property type="evidence" value="ECO:0007669"/>
    <property type="project" value="UniProtKB-KW"/>
</dbReference>
<comment type="catalytic activity">
    <reaction evidence="32">
        <text>a globoside GalGb4Cer + CMP-N-acetyl-beta-neuraminate = a globoside MSGG + CMP + H(+)</text>
        <dbReference type="Rhea" id="RHEA:65372"/>
        <dbReference type="ChEBI" id="CHEBI:15378"/>
        <dbReference type="ChEBI" id="CHEBI:57812"/>
        <dbReference type="ChEBI" id="CHEBI:60377"/>
        <dbReference type="ChEBI" id="CHEBI:140623"/>
        <dbReference type="ChEBI" id="CHEBI:140691"/>
    </reaction>
    <physiologicalReaction direction="left-to-right" evidence="32">
        <dbReference type="Rhea" id="RHEA:65373"/>
    </physiologicalReaction>
</comment>
<evidence type="ECO:0000256" key="28">
    <source>
        <dbReference type="ARBA" id="ARBA00043673"/>
    </source>
</evidence>
<dbReference type="InterPro" id="IPR038578">
    <property type="entry name" value="GT29-like_sf"/>
</dbReference>
<evidence type="ECO:0000256" key="37">
    <source>
        <dbReference type="ARBA" id="ARBA00082805"/>
    </source>
</evidence>
<dbReference type="GO" id="GO:0097503">
    <property type="term" value="P:sialylation"/>
    <property type="evidence" value="ECO:0007669"/>
    <property type="project" value="TreeGrafter"/>
</dbReference>
<dbReference type="Ensembl" id="ENSDCDT00010050670.1">
    <property type="protein sequence ID" value="ENSDCDP00010040780.1"/>
    <property type="gene ID" value="ENSDCDG00010025974.1"/>
</dbReference>
<feature type="binding site" evidence="38">
    <location>
        <position position="110"/>
    </location>
    <ligand>
        <name>substrate</name>
    </ligand>
</feature>
<dbReference type="Gene3D" id="3.90.1480.20">
    <property type="entry name" value="Glycosyl transferase family 29"/>
    <property type="match status" value="1"/>
</dbReference>
<evidence type="ECO:0000256" key="1">
    <source>
        <dbReference type="ARBA" id="ARBA00004447"/>
    </source>
</evidence>
<evidence type="ECO:0000256" key="2">
    <source>
        <dbReference type="ARBA" id="ARBA00004613"/>
    </source>
</evidence>
<feature type="binding site" evidence="38">
    <location>
        <position position="270"/>
    </location>
    <ligand>
        <name>substrate</name>
    </ligand>
</feature>
<evidence type="ECO:0000256" key="16">
    <source>
        <dbReference type="ARBA" id="ARBA00023180"/>
    </source>
</evidence>
<keyword evidence="12" id="KW-0333">Golgi apparatus</keyword>
<keyword evidence="6" id="KW-0964">Secreted</keyword>
<comment type="catalytic activity">
    <reaction evidence="30">
        <text>a ganglioside GA1 + CMP-N-acetyl-beta-neuraminate = a ganglioside GM1b + CMP + H(+)</text>
        <dbReference type="Rhea" id="RHEA:48244"/>
        <dbReference type="ChEBI" id="CHEBI:15378"/>
        <dbReference type="ChEBI" id="CHEBI:57812"/>
        <dbReference type="ChEBI" id="CHEBI:60377"/>
        <dbReference type="ChEBI" id="CHEBI:88069"/>
        <dbReference type="ChEBI" id="CHEBI:90151"/>
    </reaction>
    <physiologicalReaction direction="left-to-right" evidence="30">
        <dbReference type="Rhea" id="RHEA:48245"/>
    </physiologicalReaction>
</comment>
<evidence type="ECO:0000256" key="8">
    <source>
        <dbReference type="ARBA" id="ARBA00022679"/>
    </source>
</evidence>
<evidence type="ECO:0000256" key="18">
    <source>
        <dbReference type="ARBA" id="ARBA00039106"/>
    </source>
</evidence>
<dbReference type="InterPro" id="IPR001675">
    <property type="entry name" value="Glyco_trans_29"/>
</dbReference>
<comment type="catalytic activity">
    <reaction evidence="31">
        <text>ganglioside GM1 (d18:1(4E)/18:0) + CMP-N-acetyl-beta-neuraminate = ganglioside GD1a (18:1(4E)/18:0) + CMP + H(+)</text>
        <dbReference type="Rhea" id="RHEA:48248"/>
        <dbReference type="ChEBI" id="CHEBI:15378"/>
        <dbReference type="ChEBI" id="CHEBI:57812"/>
        <dbReference type="ChEBI" id="CHEBI:60377"/>
        <dbReference type="ChEBI" id="CHEBI:73110"/>
        <dbReference type="ChEBI" id="CHEBI:90153"/>
    </reaction>
    <physiologicalReaction direction="left-to-right" evidence="31">
        <dbReference type="Rhea" id="RHEA:48249"/>
    </physiologicalReaction>
</comment>
<dbReference type="GO" id="GO:0005576">
    <property type="term" value="C:extracellular region"/>
    <property type="evidence" value="ECO:0007669"/>
    <property type="project" value="UniProtKB-SubCell"/>
</dbReference>
<evidence type="ECO:0000256" key="34">
    <source>
        <dbReference type="ARBA" id="ARBA00072809"/>
    </source>
</evidence>
<evidence type="ECO:0000256" key="14">
    <source>
        <dbReference type="ARBA" id="ARBA00023136"/>
    </source>
</evidence>
<dbReference type="GeneID" id="114770407"/>
<dbReference type="GO" id="GO:0032580">
    <property type="term" value="C:Golgi cisterna membrane"/>
    <property type="evidence" value="ECO:0007669"/>
    <property type="project" value="UniProtKB-SubCell"/>
</dbReference>
<feature type="binding site" evidence="38">
    <location>
        <position position="294"/>
    </location>
    <ligand>
        <name>substrate</name>
    </ligand>
</feature>
<protein>
    <recommendedName>
        <fullName evidence="20">CMP-N-acetylneuraminate-beta-galactosamide-alpha-2,3-sialyltransferase 1</fullName>
        <ecNumber evidence="18">2.4.3.2</ecNumber>
        <ecNumber evidence="19">2.4.3.4</ecNumber>
    </recommendedName>
    <alternativeName>
        <fullName evidence="34">CMP-N-acetylneuraminate-beta-galactosamide-alpha-2,3-sialyltransferase 2</fullName>
    </alternativeName>
    <alternativeName>
        <fullName evidence="27">Gal-NAc6S</fullName>
    </alternativeName>
    <alternativeName>
        <fullName evidence="24">Gal-beta-1,3-GalNAc-alpha-2,3-sialyltransferase</fullName>
    </alternativeName>
    <alternativeName>
        <fullName evidence="26">Monosialoganglioside sialyltransferase</fullName>
    </alternativeName>
    <alternativeName>
        <fullName evidence="22">ST3Gal I</fullName>
    </alternativeName>
    <alternativeName>
        <fullName evidence="35">ST3Gal II</fullName>
    </alternativeName>
    <alternativeName>
        <fullName evidence="23">ST3GalA.1</fullName>
    </alternativeName>
    <alternativeName>
        <fullName evidence="36">ST3GalA.2</fullName>
    </alternativeName>
    <alternativeName>
        <fullName evidence="21">ST3O</fullName>
    </alternativeName>
    <alternativeName>
        <fullName evidence="25">Sialyltransferase 4A</fullName>
    </alternativeName>
    <alternativeName>
        <fullName evidence="37">Sialyltransferase 4B</fullName>
    </alternativeName>
</protein>
<evidence type="ECO:0000256" key="29">
    <source>
        <dbReference type="ARBA" id="ARBA00043773"/>
    </source>
</evidence>
<comment type="subunit">
    <text evidence="33">Homodimer; disulfide-linked. Homodimer formation occurs in the endoplasmic reticulum.</text>
</comment>
<evidence type="ECO:0000256" key="33">
    <source>
        <dbReference type="ARBA" id="ARBA00062545"/>
    </source>
</evidence>
<evidence type="ECO:0000256" key="22">
    <source>
        <dbReference type="ARBA" id="ARBA00041997"/>
    </source>
</evidence>
<evidence type="ECO:0000256" key="12">
    <source>
        <dbReference type="ARBA" id="ARBA00023034"/>
    </source>
</evidence>
<accession>A0A8C4AR37</accession>
<dbReference type="PANTHER" id="PTHR46032">
    <property type="entry name" value="ALPHA-2,3-SIALYLTRANSFERASE ST3GAL I ISOFORM X1"/>
    <property type="match status" value="1"/>
</dbReference>
<gene>
    <name evidence="40" type="primary">LOC114770407</name>
    <name evidence="41" type="synonym">LOC114772165</name>
</gene>
<dbReference type="CDD" id="cd23966">
    <property type="entry name" value="GT29_ST3GAL1_2"/>
    <property type="match status" value="1"/>
</dbReference>
<evidence type="ECO:0000313" key="40">
    <source>
        <dbReference type="Ensembl" id="ENSDCDP00010039311.1"/>
    </source>
</evidence>
<evidence type="ECO:0000256" key="38">
    <source>
        <dbReference type="PIRSR" id="PIRSR005557-1"/>
    </source>
</evidence>
<comment type="subcellular location">
    <subcellularLocation>
        <location evidence="1">Golgi apparatus</location>
        <location evidence="1">Golgi stack membrane</location>
        <topology evidence="1">Single-pass type II membrane protein</topology>
    </subcellularLocation>
    <subcellularLocation>
        <location evidence="2">Secreted</location>
    </subcellularLocation>
</comment>
<evidence type="ECO:0000256" key="5">
    <source>
        <dbReference type="ARBA" id="ARBA00006003"/>
    </source>
</evidence>
<evidence type="ECO:0000256" key="36">
    <source>
        <dbReference type="ARBA" id="ARBA00081332"/>
    </source>
</evidence>
<evidence type="ECO:0000256" key="30">
    <source>
        <dbReference type="ARBA" id="ARBA00043816"/>
    </source>
</evidence>
<evidence type="ECO:0000256" key="24">
    <source>
        <dbReference type="ARBA" id="ARBA00042448"/>
    </source>
</evidence>
<keyword evidence="8" id="KW-0808">Transferase</keyword>
<feature type="binding site" evidence="38">
    <location>
        <position position="151"/>
    </location>
    <ligand>
        <name>substrate</name>
    </ligand>
</feature>
<dbReference type="PANTHER" id="PTHR46032:SF6">
    <property type="entry name" value="CMP-N-ACETYLNEURAMINATE-BETA-GALACTOSAMIDE-ALPHA-2,3-SIALYLTRANSFERASE 1"/>
    <property type="match status" value="1"/>
</dbReference>
<comment type="catalytic activity">
    <reaction evidence="28">
        <text>a ganglioside GA1 (d18:1(4E)) + CMP-N-acetyl-beta-neuraminate = a ganglioside GM1b (d18:1(4E)) + CMP + H(+)</text>
        <dbReference type="Rhea" id="RHEA:47560"/>
        <dbReference type="ChEBI" id="CHEBI:15378"/>
        <dbReference type="ChEBI" id="CHEBI:27938"/>
        <dbReference type="ChEBI" id="CHEBI:57812"/>
        <dbReference type="ChEBI" id="CHEBI:60377"/>
        <dbReference type="ChEBI" id="CHEBI:78568"/>
    </reaction>
    <physiologicalReaction direction="left-to-right" evidence="28">
        <dbReference type="Rhea" id="RHEA:47561"/>
    </physiologicalReaction>
</comment>
<evidence type="ECO:0000256" key="27">
    <source>
        <dbReference type="ARBA" id="ARBA00042991"/>
    </source>
</evidence>
<proteinExistence type="inferred from homology"/>
<comment type="pathway">
    <text evidence="4">Glycolipid biosynthesis.</text>
</comment>
<evidence type="ECO:0000256" key="31">
    <source>
        <dbReference type="ARBA" id="ARBA00047509"/>
    </source>
</evidence>
<keyword evidence="7" id="KW-0328">Glycosyltransferase</keyword>
<organism evidence="40 42">
    <name type="scientific">Denticeps clupeoides</name>
    <name type="common">denticle herring</name>
    <dbReference type="NCBI Taxonomy" id="299321"/>
    <lineage>
        <taxon>Eukaryota</taxon>
        <taxon>Metazoa</taxon>
        <taxon>Chordata</taxon>
        <taxon>Craniata</taxon>
        <taxon>Vertebrata</taxon>
        <taxon>Euteleostomi</taxon>
        <taxon>Actinopterygii</taxon>
        <taxon>Neopterygii</taxon>
        <taxon>Teleostei</taxon>
        <taxon>Clupei</taxon>
        <taxon>Clupeiformes</taxon>
        <taxon>Denticipitoidei</taxon>
        <taxon>Denticipitidae</taxon>
        <taxon>Denticeps</taxon>
    </lineage>
</organism>
<evidence type="ECO:0000256" key="25">
    <source>
        <dbReference type="ARBA" id="ARBA00042682"/>
    </source>
</evidence>
<keyword evidence="14" id="KW-0472">Membrane</keyword>
<evidence type="ECO:0000256" key="32">
    <source>
        <dbReference type="ARBA" id="ARBA00052027"/>
    </source>
</evidence>
<dbReference type="PIRSF" id="PIRSF005557">
    <property type="entry name" value="Sialyl_trans"/>
    <property type="match status" value="1"/>
</dbReference>
<feature type="binding site" evidence="38">
    <location>
        <position position="303"/>
    </location>
    <ligand>
        <name>substrate</name>
    </ligand>
</feature>
<keyword evidence="9" id="KW-0812">Transmembrane</keyword>
<keyword evidence="16" id="KW-0325">Glycoprotein</keyword>
<evidence type="ECO:0000256" key="6">
    <source>
        <dbReference type="ARBA" id="ARBA00022525"/>
    </source>
</evidence>
<keyword evidence="13" id="KW-0443">Lipid metabolism</keyword>
<evidence type="ECO:0000256" key="13">
    <source>
        <dbReference type="ARBA" id="ARBA00023098"/>
    </source>
</evidence>
<keyword evidence="10" id="KW-0735">Signal-anchor</keyword>
<evidence type="ECO:0000256" key="23">
    <source>
        <dbReference type="ARBA" id="ARBA00042022"/>
    </source>
</evidence>